<gene>
    <name evidence="11" type="primary">folP</name>
    <name evidence="11" type="ORF">M0638_13460</name>
</gene>
<evidence type="ECO:0000256" key="7">
    <source>
        <dbReference type="ARBA" id="ARBA00022842"/>
    </source>
</evidence>
<comment type="similarity">
    <text evidence="9">Belongs to the DHPS family.</text>
</comment>
<dbReference type="GO" id="GO:0046656">
    <property type="term" value="P:folic acid biosynthetic process"/>
    <property type="evidence" value="ECO:0007669"/>
    <property type="project" value="UniProtKB-KW"/>
</dbReference>
<dbReference type="Pfam" id="PF00809">
    <property type="entry name" value="Pterin_bind"/>
    <property type="match status" value="1"/>
</dbReference>
<dbReference type="PROSITE" id="PS00793">
    <property type="entry name" value="DHPS_2"/>
    <property type="match status" value="1"/>
</dbReference>
<dbReference type="InterPro" id="IPR000489">
    <property type="entry name" value="Pterin-binding_dom"/>
</dbReference>
<name>A0A9X1Y929_9PROT</name>
<dbReference type="AlphaFoldDB" id="A0A9X1Y929"/>
<reference evidence="11" key="1">
    <citation type="submission" date="2022-04" db="EMBL/GenBank/DDBJ databases">
        <title>Roseomonas acroporae sp. nov., isolated from coral Acropora digitifera.</title>
        <authorList>
            <person name="Sun H."/>
        </authorList>
    </citation>
    <scope>NUCLEOTIDE SEQUENCE</scope>
    <source>
        <strain evidence="11">NAR14</strain>
    </source>
</reference>
<dbReference type="GO" id="GO:0005829">
    <property type="term" value="C:cytosol"/>
    <property type="evidence" value="ECO:0007669"/>
    <property type="project" value="TreeGrafter"/>
</dbReference>
<evidence type="ECO:0000256" key="2">
    <source>
        <dbReference type="ARBA" id="ARBA00001946"/>
    </source>
</evidence>
<comment type="caution">
    <text evidence="11">The sequence shown here is derived from an EMBL/GenBank/DDBJ whole genome shotgun (WGS) entry which is preliminary data.</text>
</comment>
<evidence type="ECO:0000256" key="4">
    <source>
        <dbReference type="ARBA" id="ARBA00012458"/>
    </source>
</evidence>
<organism evidence="11 12">
    <name type="scientific">Roseomonas acroporae</name>
    <dbReference type="NCBI Taxonomy" id="2937791"/>
    <lineage>
        <taxon>Bacteria</taxon>
        <taxon>Pseudomonadati</taxon>
        <taxon>Pseudomonadota</taxon>
        <taxon>Alphaproteobacteria</taxon>
        <taxon>Acetobacterales</taxon>
        <taxon>Roseomonadaceae</taxon>
        <taxon>Roseomonas</taxon>
    </lineage>
</organism>
<evidence type="ECO:0000313" key="12">
    <source>
        <dbReference type="Proteomes" id="UP001139516"/>
    </source>
</evidence>
<evidence type="ECO:0000256" key="5">
    <source>
        <dbReference type="ARBA" id="ARBA00022679"/>
    </source>
</evidence>
<dbReference type="PANTHER" id="PTHR20941:SF1">
    <property type="entry name" value="FOLIC ACID SYNTHESIS PROTEIN FOL1"/>
    <property type="match status" value="1"/>
</dbReference>
<comment type="pathway">
    <text evidence="3 9">Cofactor biosynthesis; tetrahydrofolate biosynthesis; 7,8-dihydrofolate from 2-amino-4-hydroxy-6-hydroxymethyl-7,8-dihydropteridine diphosphate and 4-aminobenzoate: step 1/2.</text>
</comment>
<dbReference type="SUPFAM" id="SSF51717">
    <property type="entry name" value="Dihydropteroate synthetase-like"/>
    <property type="match status" value="1"/>
</dbReference>
<keyword evidence="5 9" id="KW-0808">Transferase</keyword>
<dbReference type="PROSITE" id="PS50972">
    <property type="entry name" value="PTERIN_BINDING"/>
    <property type="match status" value="1"/>
</dbReference>
<keyword evidence="7 9" id="KW-0460">Magnesium</keyword>
<dbReference type="InterPro" id="IPR045031">
    <property type="entry name" value="DHP_synth-like"/>
</dbReference>
<keyword evidence="12" id="KW-1185">Reference proteome</keyword>
<comment type="catalytic activity">
    <reaction evidence="1">
        <text>(7,8-dihydropterin-6-yl)methyl diphosphate + 4-aminobenzoate = 7,8-dihydropteroate + diphosphate</text>
        <dbReference type="Rhea" id="RHEA:19949"/>
        <dbReference type="ChEBI" id="CHEBI:17836"/>
        <dbReference type="ChEBI" id="CHEBI:17839"/>
        <dbReference type="ChEBI" id="CHEBI:33019"/>
        <dbReference type="ChEBI" id="CHEBI:72950"/>
        <dbReference type="EC" id="2.5.1.15"/>
    </reaction>
</comment>
<dbReference type="EC" id="2.5.1.15" evidence="4 9"/>
<evidence type="ECO:0000256" key="8">
    <source>
        <dbReference type="ARBA" id="ARBA00022909"/>
    </source>
</evidence>
<dbReference type="EMBL" id="JALPRX010000057">
    <property type="protein sequence ID" value="MCK8785392.1"/>
    <property type="molecule type" value="Genomic_DNA"/>
</dbReference>
<dbReference type="Proteomes" id="UP001139516">
    <property type="component" value="Unassembled WGS sequence"/>
</dbReference>
<comment type="function">
    <text evidence="9">Catalyzes the condensation of para-aminobenzoate (pABA) with 6-hydroxymethyl-7,8-dihydropterin diphosphate (DHPt-PP) to form 7,8-dihydropteroate (H2Pte), the immediate precursor of folate derivatives.</text>
</comment>
<keyword evidence="8 9" id="KW-0289">Folate biosynthesis</keyword>
<protein>
    <recommendedName>
        <fullName evidence="4 9">Dihydropteroate synthase</fullName>
        <shortName evidence="9">DHPS</shortName>
        <ecNumber evidence="4 9">2.5.1.15</ecNumber>
    </recommendedName>
    <alternativeName>
        <fullName evidence="9">Dihydropteroate pyrophosphorylase</fullName>
    </alternativeName>
</protein>
<comment type="cofactor">
    <cofactor evidence="2 9">
        <name>Mg(2+)</name>
        <dbReference type="ChEBI" id="CHEBI:18420"/>
    </cofactor>
</comment>
<evidence type="ECO:0000256" key="6">
    <source>
        <dbReference type="ARBA" id="ARBA00022723"/>
    </source>
</evidence>
<evidence type="ECO:0000313" key="11">
    <source>
        <dbReference type="EMBL" id="MCK8785392.1"/>
    </source>
</evidence>
<dbReference type="InterPro" id="IPR011005">
    <property type="entry name" value="Dihydropteroate_synth-like_sf"/>
</dbReference>
<sequence>MRWVEPLGLIDGPAAFHAARTGAGLPLAGGPGAFTLVRLIENGHTLGVLPVQSVPAEWDEALHRLTRSLPPFAELPMDRPQVMGIVNVTPDSFSDGGRDAAAAIEAGHAMLEAGADLLDVGGESTRPGAAPVTPEEEAARIVPVVRELARATTVSIDTRNALVMRAALEAGAEIVNDISALRHDPEAVRLVAQSRAPVILMHMLGDDPRTMQRDPHYDDVVLEVARFLRDRVATCEALGIPRGRIMVDPGIGFGKTLAHNLELIERLPILHGIGCRVLMGVSRKGFLGRLTGETVPARRVAASVAAALAAAARGAAILRVHDVAETVQALTVWRSCMRGEAPG</sequence>
<evidence type="ECO:0000256" key="1">
    <source>
        <dbReference type="ARBA" id="ARBA00000012"/>
    </source>
</evidence>
<dbReference type="Gene3D" id="3.20.20.20">
    <property type="entry name" value="Dihydropteroate synthase-like"/>
    <property type="match status" value="1"/>
</dbReference>
<dbReference type="CDD" id="cd00739">
    <property type="entry name" value="DHPS"/>
    <property type="match status" value="1"/>
</dbReference>
<evidence type="ECO:0000259" key="10">
    <source>
        <dbReference type="PROSITE" id="PS50972"/>
    </source>
</evidence>
<dbReference type="PANTHER" id="PTHR20941">
    <property type="entry name" value="FOLATE SYNTHESIS PROTEINS"/>
    <property type="match status" value="1"/>
</dbReference>
<dbReference type="RefSeq" id="WP_248667514.1">
    <property type="nucleotide sequence ID" value="NZ_JALPRX010000057.1"/>
</dbReference>
<keyword evidence="6 9" id="KW-0479">Metal-binding</keyword>
<dbReference type="InterPro" id="IPR006390">
    <property type="entry name" value="DHP_synth_dom"/>
</dbReference>
<dbReference type="GO" id="GO:0004156">
    <property type="term" value="F:dihydropteroate synthase activity"/>
    <property type="evidence" value="ECO:0007669"/>
    <property type="project" value="UniProtKB-EC"/>
</dbReference>
<dbReference type="NCBIfam" id="TIGR01496">
    <property type="entry name" value="DHPS"/>
    <property type="match status" value="1"/>
</dbReference>
<accession>A0A9X1Y929</accession>
<dbReference type="PROSITE" id="PS00792">
    <property type="entry name" value="DHPS_1"/>
    <property type="match status" value="1"/>
</dbReference>
<feature type="domain" description="Pterin-binding" evidence="10">
    <location>
        <begin position="80"/>
        <end position="331"/>
    </location>
</feature>
<dbReference type="GO" id="GO:0046654">
    <property type="term" value="P:tetrahydrofolate biosynthetic process"/>
    <property type="evidence" value="ECO:0007669"/>
    <property type="project" value="TreeGrafter"/>
</dbReference>
<evidence type="ECO:0000256" key="9">
    <source>
        <dbReference type="RuleBase" id="RU361205"/>
    </source>
</evidence>
<proteinExistence type="inferred from homology"/>
<evidence type="ECO:0000256" key="3">
    <source>
        <dbReference type="ARBA" id="ARBA00004763"/>
    </source>
</evidence>
<dbReference type="GO" id="GO:0046872">
    <property type="term" value="F:metal ion binding"/>
    <property type="evidence" value="ECO:0007669"/>
    <property type="project" value="UniProtKB-KW"/>
</dbReference>